<dbReference type="STRING" id="1160091.B9T39_06125"/>
<feature type="region of interest" description="Disordered" evidence="1">
    <location>
        <begin position="1"/>
        <end position="89"/>
    </location>
</feature>
<protein>
    <recommendedName>
        <fullName evidence="4">CTP synthase</fullName>
    </recommendedName>
</protein>
<dbReference type="AlphaFoldDB" id="A0A1Y2SXJ2"/>
<sequence>MTTRQNMSSATRAATRPADRPATRGPADSGPARAEIDTTRPATRRQQAAESRARSCAMASAPPAELSRENAPPQSGPRSYANAPLHGPVHANARRRARRLLRAGTLTELISGRFAQTQDWARHSLDRKILEKILAVTQVHPHWALASISAAAVYGYVARAGLHSRVHCTADEHTASARRSVVPVCFHHVKGGRLRSGEGDDPRAEKPQPCCQTLLNAFGERGYEDSQDVVRNYVALSDTLGLLFGILVTSPLQTMFDCARMLPFSDALPACDYIARVFCISRDAIREFLDKRRGCWKIRYARFVLGFVDARSESGGESFCRARMIESGFALPELQQSMANPLSAPEFITTSRYTTMTMRTDYMWRGTKTIVAEFDGQCKYNDSTMIASVGARDGDEVREIQAERDTALTMMGCEVVHVTYADVRYSSGRSLNRKLRAAGVPEVSYWEKYRRKHWLARSFHARSLMRLE</sequence>
<comment type="caution">
    <text evidence="2">The sequence shown here is derived from an EMBL/GenBank/DDBJ whole genome shotgun (WGS) entry which is preliminary data.</text>
</comment>
<accession>A0A1Y2SXJ2</accession>
<evidence type="ECO:0000256" key="1">
    <source>
        <dbReference type="SAM" id="MobiDB-lite"/>
    </source>
</evidence>
<evidence type="ECO:0000313" key="2">
    <source>
        <dbReference type="EMBL" id="OTA28666.1"/>
    </source>
</evidence>
<reference evidence="2 3" key="1">
    <citation type="submission" date="2017-04" db="EMBL/GenBank/DDBJ databases">
        <title>Draft genome sequences of Alloscardovia macacae UMA81211 and UMA81212 isolated from the feces of a rhesus macaque (Macaca mulatta).</title>
        <authorList>
            <person name="Albert K."/>
            <person name="Sela D.A."/>
        </authorList>
    </citation>
    <scope>NUCLEOTIDE SEQUENCE [LARGE SCALE GENOMIC DNA]</scope>
    <source>
        <strain evidence="2 3">UMA81212</strain>
    </source>
</reference>
<dbReference type="RefSeq" id="WP_143272265.1">
    <property type="nucleotide sequence ID" value="NZ_NEKB01000017.1"/>
</dbReference>
<proteinExistence type="predicted"/>
<dbReference type="Proteomes" id="UP000243540">
    <property type="component" value="Unassembled WGS sequence"/>
</dbReference>
<evidence type="ECO:0008006" key="4">
    <source>
        <dbReference type="Google" id="ProtNLM"/>
    </source>
</evidence>
<gene>
    <name evidence="2" type="ORF">B9T39_06125</name>
</gene>
<dbReference type="EMBL" id="NEKC01000013">
    <property type="protein sequence ID" value="OTA28666.1"/>
    <property type="molecule type" value="Genomic_DNA"/>
</dbReference>
<evidence type="ECO:0000313" key="3">
    <source>
        <dbReference type="Proteomes" id="UP000243540"/>
    </source>
</evidence>
<dbReference type="OrthoDB" id="3172126at2"/>
<name>A0A1Y2SXJ2_9BIFI</name>
<organism evidence="2 3">
    <name type="scientific">Alloscardovia macacae</name>
    <dbReference type="NCBI Taxonomy" id="1160091"/>
    <lineage>
        <taxon>Bacteria</taxon>
        <taxon>Bacillati</taxon>
        <taxon>Actinomycetota</taxon>
        <taxon>Actinomycetes</taxon>
        <taxon>Bifidobacteriales</taxon>
        <taxon>Bifidobacteriaceae</taxon>
        <taxon>Alloscardovia</taxon>
    </lineage>
</organism>